<keyword evidence="2" id="KW-1133">Transmembrane helix</keyword>
<name>A0AAV1HUM0_9CHLO</name>
<evidence type="ECO:0000313" key="3">
    <source>
        <dbReference type="EMBL" id="CAK0750017.1"/>
    </source>
</evidence>
<evidence type="ECO:0000256" key="2">
    <source>
        <dbReference type="SAM" id="Phobius"/>
    </source>
</evidence>
<gene>
    <name evidence="3" type="ORF">CVIRNUC_001957</name>
</gene>
<sequence length="171" mass="18639">MPKNINPFAGKKVLGSNNSNKAPRRGKHGKPKGARQKRNGSSWGLVGVVASAAAVWLFGAWQIGQNKAKKAGSDASYLTQMLTLPLKYTEHAQCRMECRRVSEREVRSTLKKGSINARKSDLAAFPCPKVVVDASVGRMPKNVQAVFSACPLYTGVVTVIDKDTDWECYCP</sequence>
<reference evidence="3 4" key="1">
    <citation type="submission" date="2023-10" db="EMBL/GenBank/DDBJ databases">
        <authorList>
            <person name="Maclean D."/>
            <person name="Macfadyen A."/>
        </authorList>
    </citation>
    <scope>NUCLEOTIDE SEQUENCE [LARGE SCALE GENOMIC DNA]</scope>
</reference>
<organism evidence="3 4">
    <name type="scientific">Coccomyxa viridis</name>
    <dbReference type="NCBI Taxonomy" id="1274662"/>
    <lineage>
        <taxon>Eukaryota</taxon>
        <taxon>Viridiplantae</taxon>
        <taxon>Chlorophyta</taxon>
        <taxon>core chlorophytes</taxon>
        <taxon>Trebouxiophyceae</taxon>
        <taxon>Trebouxiophyceae incertae sedis</taxon>
        <taxon>Coccomyxaceae</taxon>
        <taxon>Coccomyxa</taxon>
    </lineage>
</organism>
<dbReference type="Proteomes" id="UP001314263">
    <property type="component" value="Unassembled WGS sequence"/>
</dbReference>
<dbReference type="Pfam" id="PF14076">
    <property type="entry name" value="DUF4258"/>
    <property type="match status" value="1"/>
</dbReference>
<proteinExistence type="predicted"/>
<keyword evidence="4" id="KW-1185">Reference proteome</keyword>
<keyword evidence="2" id="KW-0472">Membrane</keyword>
<feature type="transmembrane region" description="Helical" evidence="2">
    <location>
        <begin position="42"/>
        <end position="61"/>
    </location>
</feature>
<comment type="caution">
    <text evidence="3">The sequence shown here is derived from an EMBL/GenBank/DDBJ whole genome shotgun (WGS) entry which is preliminary data.</text>
</comment>
<protein>
    <submittedName>
        <fullName evidence="3">Uncharacterized protein</fullName>
    </submittedName>
</protein>
<evidence type="ECO:0000256" key="1">
    <source>
        <dbReference type="SAM" id="MobiDB-lite"/>
    </source>
</evidence>
<dbReference type="EMBL" id="CAUYUE010000003">
    <property type="protein sequence ID" value="CAK0750017.1"/>
    <property type="molecule type" value="Genomic_DNA"/>
</dbReference>
<keyword evidence="2" id="KW-0812">Transmembrane</keyword>
<evidence type="ECO:0000313" key="4">
    <source>
        <dbReference type="Proteomes" id="UP001314263"/>
    </source>
</evidence>
<feature type="region of interest" description="Disordered" evidence="1">
    <location>
        <begin position="1"/>
        <end position="40"/>
    </location>
</feature>
<dbReference type="InterPro" id="IPR025354">
    <property type="entry name" value="DUF4258"/>
</dbReference>
<dbReference type="AlphaFoldDB" id="A0AAV1HUM0"/>
<feature type="compositionally biased region" description="Basic residues" evidence="1">
    <location>
        <begin position="22"/>
        <end position="38"/>
    </location>
</feature>
<accession>A0AAV1HUM0</accession>